<feature type="signal peptide" evidence="1">
    <location>
        <begin position="1"/>
        <end position="22"/>
    </location>
</feature>
<keyword evidence="3" id="KW-1185">Reference proteome</keyword>
<gene>
    <name evidence="2" type="ORF">D0Y50_11640</name>
</gene>
<proteinExistence type="predicted"/>
<evidence type="ECO:0000313" key="2">
    <source>
        <dbReference type="EMBL" id="AXR06947.1"/>
    </source>
</evidence>
<dbReference type="RefSeq" id="WP_108567124.1">
    <property type="nucleotide sequence ID" value="NZ_CP031769.1"/>
</dbReference>
<feature type="chain" id="PRO_5016980503" evidence="1">
    <location>
        <begin position="23"/>
        <end position="67"/>
    </location>
</feature>
<dbReference type="EMBL" id="CP031769">
    <property type="protein sequence ID" value="AXR06947.1"/>
    <property type="molecule type" value="Genomic_DNA"/>
</dbReference>
<dbReference type="AlphaFoldDB" id="A0A346NN40"/>
<dbReference type="Proteomes" id="UP000262073">
    <property type="component" value="Chromosome"/>
</dbReference>
<name>A0A346NN40_9ALTE</name>
<dbReference type="KEGG" id="salm:D0Y50_11640"/>
<evidence type="ECO:0000313" key="3">
    <source>
        <dbReference type="Proteomes" id="UP000262073"/>
    </source>
</evidence>
<protein>
    <submittedName>
        <fullName evidence="2">Uncharacterized protein</fullName>
    </submittedName>
</protein>
<organism evidence="2 3">
    <name type="scientific">Salinimonas sediminis</name>
    <dbReference type="NCBI Taxonomy" id="2303538"/>
    <lineage>
        <taxon>Bacteria</taxon>
        <taxon>Pseudomonadati</taxon>
        <taxon>Pseudomonadota</taxon>
        <taxon>Gammaproteobacteria</taxon>
        <taxon>Alteromonadales</taxon>
        <taxon>Alteromonadaceae</taxon>
        <taxon>Alteromonas/Salinimonas group</taxon>
        <taxon>Salinimonas</taxon>
    </lineage>
</organism>
<evidence type="ECO:0000256" key="1">
    <source>
        <dbReference type="SAM" id="SignalP"/>
    </source>
</evidence>
<keyword evidence="1" id="KW-0732">Signal</keyword>
<reference evidence="2 3" key="1">
    <citation type="submission" date="2018-08" db="EMBL/GenBank/DDBJ databases">
        <title>Salinimonas sediminis sp. nov., a piezophilic bacterium isolated from a deep-sea sediment sample from the New Britain Trench.</title>
        <authorList>
            <person name="Cao J."/>
        </authorList>
    </citation>
    <scope>NUCLEOTIDE SEQUENCE [LARGE SCALE GENOMIC DNA]</scope>
    <source>
        <strain evidence="2 3">N102</strain>
    </source>
</reference>
<sequence length="67" mass="7077">MKKVQKIAVTLVIGLLSFTVLAQDNKEKHYLVSVDDICSAVPLLCAVGTTSNGSGRSPKGPPPKNLK</sequence>
<dbReference type="OrthoDB" id="9987150at2"/>
<accession>A0A346NN40</accession>